<comment type="subunit">
    <text evidence="3">F-type ATPases have 2 components, CF(1) - the catalytic core - and CF(0) - the membrane proton channel.</text>
</comment>
<evidence type="ECO:0000256" key="13">
    <source>
        <dbReference type="RuleBase" id="RU003661"/>
    </source>
</evidence>
<dbReference type="Pfam" id="PF00895">
    <property type="entry name" value="ATP-synt_8"/>
    <property type="match status" value="1"/>
</dbReference>
<dbReference type="AlphaFoldDB" id="A0A142CH92"/>
<evidence type="ECO:0000256" key="5">
    <source>
        <dbReference type="ARBA" id="ARBA00022547"/>
    </source>
</evidence>
<evidence type="ECO:0000256" key="3">
    <source>
        <dbReference type="ARBA" id="ARBA00011291"/>
    </source>
</evidence>
<dbReference type="InterPro" id="IPR001421">
    <property type="entry name" value="ATP8_metazoa"/>
</dbReference>
<accession>A0A142CH92</accession>
<keyword evidence="6 13" id="KW-0812">Transmembrane</keyword>
<geneLocation type="mitochondrion" evidence="15"/>
<evidence type="ECO:0000256" key="7">
    <source>
        <dbReference type="ARBA" id="ARBA00022781"/>
    </source>
</evidence>
<dbReference type="EMBL" id="KU578262">
    <property type="protein sequence ID" value="AMP88103.1"/>
    <property type="molecule type" value="Genomic_DNA"/>
</dbReference>
<evidence type="ECO:0000256" key="11">
    <source>
        <dbReference type="ARBA" id="ARBA00023136"/>
    </source>
</evidence>
<comment type="function">
    <text evidence="12">Mitochondrial membrane ATP synthase (F(1)F(0) ATP synthase or Complex V) produces ATP from ADP in the presence of a proton gradient across the membrane which is generated by electron transport complexes of the respiratory chain. F-type ATPases consist of two structural domains, F(1) - containing the extramembraneous catalytic core and F(0) - containing the membrane proton channel, linked together by a central stalk and a peripheral stalk. During catalysis, ATP synthesis in the catalytic domain of F(1) is coupled via a rotary mechanism of the central stalk subunits to proton translocation. Part of the complex F(0) domain. Minor subunit located with subunit a in the membrane.</text>
</comment>
<evidence type="ECO:0000256" key="1">
    <source>
        <dbReference type="ARBA" id="ARBA00004304"/>
    </source>
</evidence>
<dbReference type="GO" id="GO:0015986">
    <property type="term" value="P:proton motive force-driven ATP synthesis"/>
    <property type="evidence" value="ECO:0007669"/>
    <property type="project" value="InterPro"/>
</dbReference>
<sequence>MPQMAPISWLTMMVIFSASFIIFNMMNYYSFYPPMPKSEGPQKIKTAPFMWKW</sequence>
<evidence type="ECO:0000313" key="15">
    <source>
        <dbReference type="EMBL" id="AMP88103.1"/>
    </source>
</evidence>
<keyword evidence="5 13" id="KW-0138">CF(0)</keyword>
<dbReference type="GO" id="GO:0015078">
    <property type="term" value="F:proton transmembrane transporter activity"/>
    <property type="evidence" value="ECO:0007669"/>
    <property type="project" value="InterPro"/>
</dbReference>
<evidence type="ECO:0000256" key="2">
    <source>
        <dbReference type="ARBA" id="ARBA00008892"/>
    </source>
</evidence>
<dbReference type="GO" id="GO:0031966">
    <property type="term" value="C:mitochondrial membrane"/>
    <property type="evidence" value="ECO:0007669"/>
    <property type="project" value="UniProtKB-SubCell"/>
</dbReference>
<keyword evidence="10 13" id="KW-0496">Mitochondrion</keyword>
<dbReference type="RefSeq" id="YP_009241715.1">
    <property type="nucleotide sequence ID" value="NC_029812.1"/>
</dbReference>
<evidence type="ECO:0000256" key="4">
    <source>
        <dbReference type="ARBA" id="ARBA00022448"/>
    </source>
</evidence>
<dbReference type="GO" id="GO:0045259">
    <property type="term" value="C:proton-transporting ATP synthase complex"/>
    <property type="evidence" value="ECO:0007669"/>
    <property type="project" value="UniProtKB-KW"/>
</dbReference>
<comment type="similarity">
    <text evidence="2 13">Belongs to the ATPase protein 8 family.</text>
</comment>
<keyword evidence="11 14" id="KW-0472">Membrane</keyword>
<gene>
    <name evidence="15" type="primary">ATP8</name>
</gene>
<keyword evidence="4 13" id="KW-0813">Transport</keyword>
<proteinExistence type="inferred from homology"/>
<evidence type="ECO:0000256" key="8">
    <source>
        <dbReference type="ARBA" id="ARBA00022989"/>
    </source>
</evidence>
<evidence type="ECO:0000256" key="14">
    <source>
        <dbReference type="SAM" id="Phobius"/>
    </source>
</evidence>
<keyword evidence="9 13" id="KW-0406">Ion transport</keyword>
<keyword evidence="7 13" id="KW-0375">Hydrogen ion transport</keyword>
<evidence type="ECO:0000256" key="12">
    <source>
        <dbReference type="ARBA" id="ARBA00024864"/>
    </source>
</evidence>
<evidence type="ECO:0000256" key="9">
    <source>
        <dbReference type="ARBA" id="ARBA00023065"/>
    </source>
</evidence>
<protein>
    <recommendedName>
        <fullName evidence="13">ATP synthase complex subunit 8</fullName>
    </recommendedName>
</protein>
<keyword evidence="8 14" id="KW-1133">Transmembrane helix</keyword>
<name>A0A142CH92_9MUSC</name>
<comment type="subcellular location">
    <subcellularLocation>
        <location evidence="1 13">Mitochondrion membrane</location>
        <topology evidence="1 13">Single-pass membrane protein</topology>
    </subcellularLocation>
</comment>
<feature type="transmembrane region" description="Helical" evidence="14">
    <location>
        <begin position="6"/>
        <end position="29"/>
    </location>
</feature>
<evidence type="ECO:0000256" key="10">
    <source>
        <dbReference type="ARBA" id="ARBA00023128"/>
    </source>
</evidence>
<organism evidence="15">
    <name type="scientific">Gasterophilus pecorum</name>
    <dbReference type="NCBI Taxonomy" id="204919"/>
    <lineage>
        <taxon>Eukaryota</taxon>
        <taxon>Metazoa</taxon>
        <taxon>Ecdysozoa</taxon>
        <taxon>Arthropoda</taxon>
        <taxon>Hexapoda</taxon>
        <taxon>Insecta</taxon>
        <taxon>Pterygota</taxon>
        <taxon>Neoptera</taxon>
        <taxon>Endopterygota</taxon>
        <taxon>Diptera</taxon>
        <taxon>Brachycera</taxon>
        <taxon>Muscomorpha</taxon>
        <taxon>Oestroidea</taxon>
        <taxon>Oestridae</taxon>
        <taxon>Gasterophilinae</taxon>
        <taxon>Gasterophilus</taxon>
    </lineage>
</organism>
<evidence type="ECO:0000256" key="6">
    <source>
        <dbReference type="ARBA" id="ARBA00022692"/>
    </source>
</evidence>
<reference evidence="15" key="1">
    <citation type="journal article" date="2016" name="Int. J. Biol. Sci.">
        <title>Phylogenetic inference of calyptrates, with the first mitogenomes for Gasterophilinae (Diptera: Oestridae) and Paramacronychiinae (Diptera: Sarcophagidae).</title>
        <authorList>
            <person name="Zhang D."/>
            <person name="Yan L."/>
            <person name="Zhang M."/>
            <person name="Chu H."/>
            <person name="Cao J."/>
            <person name="Li K."/>
            <person name="Hu D."/>
            <person name="Pape T."/>
        </authorList>
    </citation>
    <scope>NUCLEOTIDE SEQUENCE</scope>
</reference>